<accession>A0A9D1F4N5</accession>
<dbReference type="InterPro" id="IPR012854">
    <property type="entry name" value="Cu_amine_oxidase-like_N"/>
</dbReference>
<dbReference type="InterPro" id="IPR036582">
    <property type="entry name" value="Mao_N_sf"/>
</dbReference>
<dbReference type="CDD" id="cd02619">
    <property type="entry name" value="Peptidase_C1"/>
    <property type="match status" value="1"/>
</dbReference>
<gene>
    <name evidence="3" type="ORF">IAB46_07885</name>
</gene>
<evidence type="ECO:0000259" key="2">
    <source>
        <dbReference type="SMART" id="SM00645"/>
    </source>
</evidence>
<dbReference type="Pfam" id="PF07833">
    <property type="entry name" value="Cu_amine_oxidN1"/>
    <property type="match status" value="1"/>
</dbReference>
<organism evidence="3 4">
    <name type="scientific">Candidatus Scybalocola faecigallinarum</name>
    <dbReference type="NCBI Taxonomy" id="2840941"/>
    <lineage>
        <taxon>Bacteria</taxon>
        <taxon>Bacillati</taxon>
        <taxon>Bacillota</taxon>
        <taxon>Clostridia</taxon>
        <taxon>Lachnospirales</taxon>
        <taxon>Lachnospiraceae</taxon>
        <taxon>Lachnospiraceae incertae sedis</taxon>
        <taxon>Candidatus Scybalocola (ex Gilroy et al. 2021)</taxon>
    </lineage>
</organism>
<evidence type="ECO:0000313" key="4">
    <source>
        <dbReference type="Proteomes" id="UP000823927"/>
    </source>
</evidence>
<proteinExistence type="inferred from homology"/>
<dbReference type="AlphaFoldDB" id="A0A9D1F4N5"/>
<protein>
    <submittedName>
        <fullName evidence="3">Peptidase C1</fullName>
    </submittedName>
</protein>
<reference evidence="3" key="1">
    <citation type="submission" date="2020-10" db="EMBL/GenBank/DDBJ databases">
        <authorList>
            <person name="Gilroy R."/>
        </authorList>
    </citation>
    <scope>NUCLEOTIDE SEQUENCE</scope>
    <source>
        <strain evidence="3">CHK178-757</strain>
    </source>
</reference>
<dbReference type="PROSITE" id="PS00139">
    <property type="entry name" value="THIOL_PROTEASE_CYS"/>
    <property type="match status" value="1"/>
</dbReference>
<dbReference type="InterPro" id="IPR013128">
    <property type="entry name" value="Peptidase_C1A"/>
</dbReference>
<dbReference type="Pfam" id="PF18560">
    <property type="entry name" value="Lectin_like"/>
    <property type="match status" value="1"/>
</dbReference>
<evidence type="ECO:0000256" key="1">
    <source>
        <dbReference type="ARBA" id="ARBA00008455"/>
    </source>
</evidence>
<feature type="domain" description="Peptidase C1A papain C-terminal" evidence="2">
    <location>
        <begin position="176"/>
        <end position="397"/>
    </location>
</feature>
<dbReference type="GO" id="GO:0006508">
    <property type="term" value="P:proteolysis"/>
    <property type="evidence" value="ECO:0007669"/>
    <property type="project" value="InterPro"/>
</dbReference>
<dbReference type="Pfam" id="PF00112">
    <property type="entry name" value="Peptidase_C1"/>
    <property type="match status" value="1"/>
</dbReference>
<reference evidence="3" key="2">
    <citation type="journal article" date="2021" name="PeerJ">
        <title>Extensive microbial diversity within the chicken gut microbiome revealed by metagenomics and culture.</title>
        <authorList>
            <person name="Gilroy R."/>
            <person name="Ravi A."/>
            <person name="Getino M."/>
            <person name="Pursley I."/>
            <person name="Horton D.L."/>
            <person name="Alikhan N.F."/>
            <person name="Baker D."/>
            <person name="Gharbi K."/>
            <person name="Hall N."/>
            <person name="Watson M."/>
            <person name="Adriaenssens E.M."/>
            <person name="Foster-Nyarko E."/>
            <person name="Jarju S."/>
            <person name="Secka A."/>
            <person name="Antonio M."/>
            <person name="Oren A."/>
            <person name="Chaudhuri R.R."/>
            <person name="La Ragione R."/>
            <person name="Hildebrand F."/>
            <person name="Pallen M.J."/>
        </authorList>
    </citation>
    <scope>NUCLEOTIDE SEQUENCE</scope>
    <source>
        <strain evidence="3">CHK178-757</strain>
    </source>
</reference>
<evidence type="ECO:0000313" key="3">
    <source>
        <dbReference type="EMBL" id="HIS47456.1"/>
    </source>
</evidence>
<dbReference type="InterPro" id="IPR000668">
    <property type="entry name" value="Peptidase_C1A_C"/>
</dbReference>
<dbReference type="InterPro" id="IPR000169">
    <property type="entry name" value="Pept_cys_AS"/>
</dbReference>
<comment type="similarity">
    <text evidence="1">Belongs to the peptidase C1 family.</text>
</comment>
<dbReference type="InterPro" id="IPR038765">
    <property type="entry name" value="Papain-like_cys_pep_sf"/>
</dbReference>
<dbReference type="Gene3D" id="3.90.70.10">
    <property type="entry name" value="Cysteine proteinases"/>
    <property type="match status" value="1"/>
</dbReference>
<sequence>MKYIKRLLIIVLVIGAGAAVCMFYSPRHVMGEAAQALEVYYNVKKADAINSGQICVERDGETLNFTGSQRPYMTESMSLMIPITQVPRIFYSSVDVDRDKNLCFEANGHEVRISPETDGAVVDNKDTAFAEPMIWRNGRLYVSAALLAEAFGGSYSWDETTQTAVVTNAQSVPETLPKAYDMRDDERVTPVRDQGNLGTCWAFASLGALESSLMPGESYMFSPDHMSFMSGYNMTQQDGGDFNMALAYLTSWKGPVLENEDPYGDGATDSSLTASVHLQEAVSIPAKDFDGIKAAIHQWGGVQSSFYSDMEFANSSSSYYSAKNCSYYYPGKNTANHDIVIVGWDDDYPKENFNVHPENDGAFLCRNSWGSQFGDRGYFYISYEDTNIGTDNLVYTRVETTDNYDCIYQSDLLGWVGTIGYSEEGAWFSNVYEAQKDEMIKAAAFYTTGPSSYFDIFIVRDFTDSQSFDTMEYVKSGYIENAGYHTVDFLADLPVNAGDKFAVIVHLVTEDSLRPVAIEYETGEWTSSVDIFDGEGYLSYDGRTWENIESVYESNACLKVFTDRRESE</sequence>
<dbReference type="SUPFAM" id="SSF54001">
    <property type="entry name" value="Cysteine proteinases"/>
    <property type="match status" value="1"/>
</dbReference>
<dbReference type="PANTHER" id="PTHR12411">
    <property type="entry name" value="CYSTEINE PROTEASE FAMILY C1-RELATED"/>
    <property type="match status" value="1"/>
</dbReference>
<dbReference type="GO" id="GO:0008234">
    <property type="term" value="F:cysteine-type peptidase activity"/>
    <property type="evidence" value="ECO:0007669"/>
    <property type="project" value="InterPro"/>
</dbReference>
<dbReference type="EMBL" id="DVIT01000028">
    <property type="protein sequence ID" value="HIS47456.1"/>
    <property type="molecule type" value="Genomic_DNA"/>
</dbReference>
<dbReference type="SUPFAM" id="SSF55383">
    <property type="entry name" value="Copper amine oxidase, domain N"/>
    <property type="match status" value="1"/>
</dbReference>
<comment type="caution">
    <text evidence="3">The sequence shown here is derived from an EMBL/GenBank/DDBJ whole genome shotgun (WGS) entry which is preliminary data.</text>
</comment>
<dbReference type="Proteomes" id="UP000823927">
    <property type="component" value="Unassembled WGS sequence"/>
</dbReference>
<dbReference type="SMART" id="SM00645">
    <property type="entry name" value="Pept_C1"/>
    <property type="match status" value="1"/>
</dbReference>
<name>A0A9D1F4N5_9FIRM</name>
<dbReference type="InterPro" id="IPR040528">
    <property type="entry name" value="Lectin-like"/>
</dbReference>